<organism evidence="10 11">
    <name type="scientific">Aspergillus fijiensis CBS 313.89</name>
    <dbReference type="NCBI Taxonomy" id="1448319"/>
    <lineage>
        <taxon>Eukaryota</taxon>
        <taxon>Fungi</taxon>
        <taxon>Dikarya</taxon>
        <taxon>Ascomycota</taxon>
        <taxon>Pezizomycotina</taxon>
        <taxon>Eurotiomycetes</taxon>
        <taxon>Eurotiomycetidae</taxon>
        <taxon>Eurotiales</taxon>
        <taxon>Aspergillaceae</taxon>
        <taxon>Aspergillus</taxon>
    </lineage>
</organism>
<dbReference type="CDD" id="cd18808">
    <property type="entry name" value="SF1_C_Upf1"/>
    <property type="match status" value="1"/>
</dbReference>
<dbReference type="Pfam" id="PF13087">
    <property type="entry name" value="AAA_12"/>
    <property type="match status" value="1"/>
</dbReference>
<keyword evidence="8" id="KW-0391">Immunity</keyword>
<reference evidence="10 11" key="1">
    <citation type="submission" date="2018-02" db="EMBL/GenBank/DDBJ databases">
        <title>The genomes of Aspergillus section Nigri reveals drivers in fungal speciation.</title>
        <authorList>
            <consortium name="DOE Joint Genome Institute"/>
            <person name="Vesth T.C."/>
            <person name="Nybo J."/>
            <person name="Theobald S."/>
            <person name="Brandl J."/>
            <person name="Frisvad J.C."/>
            <person name="Nielsen K.F."/>
            <person name="Lyhne E.K."/>
            <person name="Kogle M.E."/>
            <person name="Kuo A."/>
            <person name="Riley R."/>
            <person name="Clum A."/>
            <person name="Nolan M."/>
            <person name="Lipzen A."/>
            <person name="Salamov A."/>
            <person name="Henrissat B."/>
            <person name="Wiebenga A."/>
            <person name="De vries R.P."/>
            <person name="Grigoriev I.V."/>
            <person name="Mortensen U.H."/>
            <person name="Andersen M.R."/>
            <person name="Baker S.E."/>
        </authorList>
    </citation>
    <scope>NUCLEOTIDE SEQUENCE [LARGE SCALE GENOMIC DNA]</scope>
    <source>
        <strain evidence="10 11">CBS 313.89</strain>
    </source>
</reference>
<dbReference type="CDD" id="cd06008">
    <property type="entry name" value="NF-X1-zinc-finger"/>
    <property type="match status" value="1"/>
</dbReference>
<evidence type="ECO:0000256" key="3">
    <source>
        <dbReference type="ARBA" id="ARBA00022723"/>
    </source>
</evidence>
<dbReference type="InterPro" id="IPR047187">
    <property type="entry name" value="SF1_C_Upf1"/>
</dbReference>
<keyword evidence="6 10" id="KW-0347">Helicase</keyword>
<dbReference type="InterPro" id="IPR045055">
    <property type="entry name" value="DNA2/NAM7-like"/>
</dbReference>
<evidence type="ECO:0000256" key="6">
    <source>
        <dbReference type="ARBA" id="ARBA00022806"/>
    </source>
</evidence>
<evidence type="ECO:0000256" key="7">
    <source>
        <dbReference type="ARBA" id="ARBA00022833"/>
    </source>
</evidence>
<dbReference type="InterPro" id="IPR027417">
    <property type="entry name" value="P-loop_NTPase"/>
</dbReference>
<keyword evidence="4" id="KW-0677">Repeat</keyword>
<evidence type="ECO:0000313" key="10">
    <source>
        <dbReference type="EMBL" id="RAK74548.1"/>
    </source>
</evidence>
<dbReference type="OrthoDB" id="2423195at2759"/>
<keyword evidence="3" id="KW-0479">Metal-binding</keyword>
<keyword evidence="5" id="KW-0863">Zinc-finger</keyword>
<dbReference type="Gene3D" id="3.40.50.300">
    <property type="entry name" value="P-loop containing nucleotide triphosphate hydrolases"/>
    <property type="match status" value="2"/>
</dbReference>
<keyword evidence="2" id="KW-0963">Cytoplasm</keyword>
<evidence type="ECO:0000256" key="8">
    <source>
        <dbReference type="ARBA" id="ARBA00022859"/>
    </source>
</evidence>
<dbReference type="GO" id="GO:0031048">
    <property type="term" value="P:regulatory ncRNA-mediated heterochromatin formation"/>
    <property type="evidence" value="ECO:0007669"/>
    <property type="project" value="TreeGrafter"/>
</dbReference>
<dbReference type="GO" id="GO:0031380">
    <property type="term" value="C:nuclear RNA-directed RNA polymerase complex"/>
    <property type="evidence" value="ECO:0007669"/>
    <property type="project" value="TreeGrafter"/>
</dbReference>
<dbReference type="PANTHER" id="PTHR10887">
    <property type="entry name" value="DNA2/NAM7 HELICASE FAMILY"/>
    <property type="match status" value="1"/>
</dbReference>
<evidence type="ECO:0000256" key="1">
    <source>
        <dbReference type="ARBA" id="ARBA00004496"/>
    </source>
</evidence>
<sequence length="1823" mass="205153">MRQSVIQTLGTESGSRCIKKMLEQTFEGLDGSRQEQLLRAQVIPFFEVISHPEVLPSPVLEQAVGTIYNFLYGIGGVSASQLFAYISDVLKDRVKDEITASWLEVTLLVFSQMVELKSEALVQESLRTVAKGFEEIFLPWTSSHTETSLHHQSQVHLERLLRRFNIGSSLPSIGQDNSRNAVGNYEPSVSKCDPPGGRHDNDHADICRICIMPSYQEILSTRNEYLPLYDPSQWHLHGLEGLLDRNFRLLREDTIGLLRDAIHSEIKLSGQSQKNKSQQRTNVYHGVRILKIDFDSMAGVQFEVSFRQPANVAPTSATKREEWWKMSKRLQPGALVCLITKSNFVLFCTIVQQQPENMSQGHGARNQRQEKNHLCSLSEHPQVARITVELTDWRNKNIQRLIRQYTQQEPCSALVEFPGVLLPAFEPTLRALQTLKQTANLPLSELVIPPRPSTSEPNTVSPPRYVLNPGFRFNLRCLTNEDRDLYVYPDQPADLRALRQHSSLDDAQATALVDALQRRLGLIQGPPGTGKSYTGVAIIKVLLANKGPGMADLGPILCVTYTNHSLDQLLGSLLQSEVTKQIVRIGSRSRSECMEPFQLRTHARKFDKTKFAKSSQWESHRSLEECAREFKSIDLTQRITPARLMHHLRDHHTDHYNQLFGTDEDSFKYRESKNSKVFNRWRFSGGKADANHVRKVEDLISVNLTQMSHFEREALYRHWQMEIRNEMEEKLINICESHNTTRRELDNIRNEVDLRCLAQADIVGVTTSGLARNLDMLRRMKSKVVLCEEAGEVLEAHVLTTLLPSVEHAILIGDHLQFRPQVQNHELSRENKNGGEKYALDVSLFERLVDAESPMGANLPFSTLNTQRRMHPSIAQLVRGTLYPQLQDATSVSAYPGVAGLRKRLFWLDHRVPEADPSIEDATATSKWNDYEVEMTTALVSHFLRQGKYRKGGIAVITPYLGQLHKLRRRLGQLYTIALGDRDEDDLNKAGFDDDLTPDCTGVRSTLLQSVRVATIDNFQGEEANVVVISLVRSNPKNNCGFLRTPNRINVLLSRAKHGMYIIGNSMTSMHVPMWADVLEMLEQNGNIGTRLELQCPRHPDSEITVCEPNDFPRLSPEGGCNFRCERRMLCGHACVQKCHSEILHNAVYCLEPCQRPLLGCSHPCPNKCGDQCPTKCMMNVFQEDRQLDCGHLAPNLPCWQSQDLSTVRCAVLVKRTVPGCRHDVTVACHIDVTSPHCRCTAQCRAPLACGHSCKHSCVKCVTRSDTGETQTDHGRCQQICGRNHSTCAHQCETPCHGSAACPPCQSACDVRCGHSRCDKKCSDPCTPCAVEICLSSCSHSYCTMPCAAPCDHVPCSKRCDQLLACGHQCPSVCGEICPPARYCQICGGDEIKNHMVDFILGETYRDINLDENPCVFPRCGHFLTIENMDAQMDMKKYYILDAIKKPIGIAASVAPFAMDDIKTCASCRGPLRDIARYGRLVRRALLDESTKRLILYMNREFVPLAQALPRCIRQLQELTNERPIAWPATVKIAGKYEGQITAMRDMLSRADKGRWQNILGLRQRIKSYMRKVTPEEQPYSKVRNLVAIGRRRKETAECLEPGNDILQMKGSVQATALSLRLDIALLADFLKLYREAPKQADSVIEMDLSKNRGQCKALVETAGLSNHVVHQTEGYIFLAQLHAFERSYAASAELVDQHVAHAQEALDHAKTLCTSWPGQTRGLMDEVEGVEKMLRGATFYTPVTNEERMAVIAAMEQEFRGTGHWYYCRNGHPFTIGECGMAMQRSVCPECGEPVGGQNHTAAEGVTHARDLEENFARLSLE</sequence>
<accession>A0A8G1RKW1</accession>
<evidence type="ECO:0000256" key="2">
    <source>
        <dbReference type="ARBA" id="ARBA00022490"/>
    </source>
</evidence>
<dbReference type="PANTHER" id="PTHR10887:SF445">
    <property type="entry name" value="NFX1-TYPE ZINC FINGER-CONTAINING PROTEIN 1"/>
    <property type="match status" value="1"/>
</dbReference>
<dbReference type="VEuPathDB" id="FungiDB:BO72DRAFT_434949"/>
<protein>
    <submittedName>
        <fullName evidence="10">Putative NF-X1 finger and helicase domain protein</fullName>
    </submittedName>
</protein>
<dbReference type="GeneID" id="63860595"/>
<dbReference type="FunFam" id="3.40.50.300:FF:001660">
    <property type="entry name" value="NF-X1 finger and helicase protein, putative"/>
    <property type="match status" value="1"/>
</dbReference>
<evidence type="ECO:0000259" key="9">
    <source>
        <dbReference type="PROSITE" id="PS51981"/>
    </source>
</evidence>
<dbReference type="GO" id="GO:0004386">
    <property type="term" value="F:helicase activity"/>
    <property type="evidence" value="ECO:0007669"/>
    <property type="project" value="UniProtKB-KW"/>
</dbReference>
<evidence type="ECO:0000256" key="4">
    <source>
        <dbReference type="ARBA" id="ARBA00022737"/>
    </source>
</evidence>
<dbReference type="InterPro" id="IPR041677">
    <property type="entry name" value="DNA2/NAM7_AAA_11"/>
</dbReference>
<dbReference type="GO" id="GO:0002376">
    <property type="term" value="P:immune system process"/>
    <property type="evidence" value="ECO:0007669"/>
    <property type="project" value="UniProtKB-KW"/>
</dbReference>
<keyword evidence="7" id="KW-0862">Zinc</keyword>
<dbReference type="SUPFAM" id="SSF52540">
    <property type="entry name" value="P-loop containing nucleoside triphosphate hydrolases"/>
    <property type="match status" value="1"/>
</dbReference>
<dbReference type="GO" id="GO:0008270">
    <property type="term" value="F:zinc ion binding"/>
    <property type="evidence" value="ECO:0007669"/>
    <property type="project" value="UniProtKB-KW"/>
</dbReference>
<evidence type="ECO:0000256" key="5">
    <source>
        <dbReference type="ARBA" id="ARBA00022771"/>
    </source>
</evidence>
<keyword evidence="6 10" id="KW-0378">Hydrolase</keyword>
<proteinExistence type="predicted"/>
<dbReference type="CDD" id="cd17936">
    <property type="entry name" value="EEXXEc_NFX1"/>
    <property type="match status" value="1"/>
</dbReference>
<dbReference type="Pfam" id="PF25396">
    <property type="entry name" value="ZNFX1"/>
    <property type="match status" value="1"/>
</dbReference>
<keyword evidence="11" id="KW-1185">Reference proteome</keyword>
<dbReference type="Pfam" id="PF13086">
    <property type="entry name" value="AAA_11"/>
    <property type="match status" value="1"/>
</dbReference>
<dbReference type="SMART" id="SM00438">
    <property type="entry name" value="ZnF_NFX"/>
    <property type="match status" value="5"/>
</dbReference>
<keyword evidence="6 10" id="KW-0067">ATP-binding</keyword>
<dbReference type="PROSITE" id="PS51981">
    <property type="entry name" value="ZF_RZ"/>
    <property type="match status" value="1"/>
</dbReference>
<dbReference type="GO" id="GO:0005737">
    <property type="term" value="C:cytoplasm"/>
    <property type="evidence" value="ECO:0007669"/>
    <property type="project" value="UniProtKB-SubCell"/>
</dbReference>
<feature type="domain" description="RZ-type" evidence="9">
    <location>
        <begin position="1744"/>
        <end position="1819"/>
    </location>
</feature>
<dbReference type="InterPro" id="IPR057373">
    <property type="entry name" value="ZNFX1"/>
</dbReference>
<dbReference type="InterPro" id="IPR041679">
    <property type="entry name" value="DNA2/NAM7-like_C"/>
</dbReference>
<name>A0A8G1RKW1_9EURO</name>
<dbReference type="Proteomes" id="UP000249789">
    <property type="component" value="Unassembled WGS sequence"/>
</dbReference>
<dbReference type="Pfam" id="PF20173">
    <property type="entry name" value="ZnF_RZ-type"/>
    <property type="match status" value="1"/>
</dbReference>
<dbReference type="RefSeq" id="XP_040798558.1">
    <property type="nucleotide sequence ID" value="XM_040943262.1"/>
</dbReference>
<evidence type="ECO:0000313" key="11">
    <source>
        <dbReference type="Proteomes" id="UP000249789"/>
    </source>
</evidence>
<gene>
    <name evidence="10" type="ORF">BO72DRAFT_434949</name>
</gene>
<dbReference type="EMBL" id="KZ824667">
    <property type="protein sequence ID" value="RAK74548.1"/>
    <property type="molecule type" value="Genomic_DNA"/>
</dbReference>
<dbReference type="InterPro" id="IPR000967">
    <property type="entry name" value="Znf_NFX1"/>
</dbReference>
<dbReference type="InterPro" id="IPR046439">
    <property type="entry name" value="ZF_RZ_dom"/>
</dbReference>
<keyword evidence="6 10" id="KW-0547">Nucleotide-binding</keyword>
<comment type="subcellular location">
    <subcellularLocation>
        <location evidence="1">Cytoplasm</location>
    </subcellularLocation>
</comment>